<feature type="transmembrane region" description="Helical" evidence="6">
    <location>
        <begin position="66"/>
        <end position="87"/>
    </location>
</feature>
<dbReference type="eggNOG" id="COG0619">
    <property type="taxonomic scope" value="Bacteria"/>
</dbReference>
<keyword evidence="2" id="KW-1003">Cell membrane</keyword>
<dbReference type="InterPro" id="IPR003339">
    <property type="entry name" value="ABC/ECF_trnsptr_transmembrane"/>
</dbReference>
<evidence type="ECO:0000256" key="1">
    <source>
        <dbReference type="ARBA" id="ARBA00004141"/>
    </source>
</evidence>
<dbReference type="RefSeq" id="WP_004630306.1">
    <property type="nucleotide sequence ID" value="NZ_AORV01000066.1"/>
</dbReference>
<sequence length="242" mass="26919">MKAQLFQSASVHTQIRLDPRTKLYLLLAVNVIMLNSNTVGTSAYIKALLAVIPFLLLLTSRRRNGAVCFAIFYLAAQCGRIFLYNQTTGVADIIIRMLIELMLRFVPGMTLGYYMLSTTRVGEFLAAMERIHLTQKLTIPLSVMFRFLPTIAEEYRSIRDAMRMRGIAGIFGKNPSAALEYRMVPLMMSIVKIGNELSAAALTRGLGSPVKRTNICKIGFCVWDAVFSLMATASAVSYLLLT</sequence>
<dbReference type="CDD" id="cd16914">
    <property type="entry name" value="EcfT"/>
    <property type="match status" value="1"/>
</dbReference>
<evidence type="ECO:0000256" key="4">
    <source>
        <dbReference type="ARBA" id="ARBA00022989"/>
    </source>
</evidence>
<dbReference type="PANTHER" id="PTHR34857:SF2">
    <property type="entry name" value="SLL0384 PROTEIN"/>
    <property type="match status" value="1"/>
</dbReference>
<reference evidence="7 8" key="1">
    <citation type="journal article" date="2013" name="Genome Announc.">
        <title>Draft Genome Sequence of the Cellulolytic, Mesophilic, Anaerobic Bacterium Clostridium termitidis Strain CT1112 (DSM 5398).</title>
        <authorList>
            <person name="Lal S."/>
            <person name="Ramachandran U."/>
            <person name="Zhang X."/>
            <person name="Munir R."/>
            <person name="Sparling R."/>
            <person name="Levin D.B."/>
        </authorList>
    </citation>
    <scope>NUCLEOTIDE SEQUENCE [LARGE SCALE GENOMIC DNA]</scope>
    <source>
        <strain evidence="7 8">CT1112</strain>
    </source>
</reference>
<keyword evidence="3 6" id="KW-0812">Transmembrane</keyword>
<gene>
    <name evidence="7" type="ORF">CTER_5005</name>
</gene>
<proteinExistence type="predicted"/>
<evidence type="ECO:0000313" key="8">
    <source>
        <dbReference type="Proteomes" id="UP000014155"/>
    </source>
</evidence>
<dbReference type="InterPro" id="IPR051611">
    <property type="entry name" value="ECF_transporter_component"/>
</dbReference>
<evidence type="ECO:0000313" key="7">
    <source>
        <dbReference type="EMBL" id="EMS69338.1"/>
    </source>
</evidence>
<dbReference type="AlphaFoldDB" id="S0FLK4"/>
<feature type="transmembrane region" description="Helical" evidence="6">
    <location>
        <begin position="220"/>
        <end position="241"/>
    </location>
</feature>
<name>S0FLK4_RUMCE</name>
<keyword evidence="5 6" id="KW-0472">Membrane</keyword>
<dbReference type="PANTHER" id="PTHR34857">
    <property type="entry name" value="SLL0384 PROTEIN"/>
    <property type="match status" value="1"/>
</dbReference>
<evidence type="ECO:0000256" key="5">
    <source>
        <dbReference type="ARBA" id="ARBA00023136"/>
    </source>
</evidence>
<keyword evidence="4 6" id="KW-1133">Transmembrane helix</keyword>
<evidence type="ECO:0000256" key="3">
    <source>
        <dbReference type="ARBA" id="ARBA00022692"/>
    </source>
</evidence>
<dbReference type="GO" id="GO:0005886">
    <property type="term" value="C:plasma membrane"/>
    <property type="evidence" value="ECO:0007669"/>
    <property type="project" value="UniProtKB-ARBA"/>
</dbReference>
<dbReference type="STRING" id="1195236.CTER_5005"/>
<feature type="transmembrane region" description="Helical" evidence="6">
    <location>
        <begin position="93"/>
        <end position="116"/>
    </location>
</feature>
<dbReference type="EMBL" id="AORV01000066">
    <property type="protein sequence ID" value="EMS69338.1"/>
    <property type="molecule type" value="Genomic_DNA"/>
</dbReference>
<dbReference type="PATRIC" id="fig|1195236.3.peg.5201"/>
<evidence type="ECO:0000256" key="6">
    <source>
        <dbReference type="SAM" id="Phobius"/>
    </source>
</evidence>
<keyword evidence="8" id="KW-1185">Reference proteome</keyword>
<comment type="caution">
    <text evidence="7">The sequence shown here is derived from an EMBL/GenBank/DDBJ whole genome shotgun (WGS) entry which is preliminary data.</text>
</comment>
<accession>S0FLK4</accession>
<dbReference type="Proteomes" id="UP000014155">
    <property type="component" value="Unassembled WGS sequence"/>
</dbReference>
<comment type="subcellular location">
    <subcellularLocation>
        <location evidence="1">Membrane</location>
        <topology evidence="1">Multi-pass membrane protein</topology>
    </subcellularLocation>
</comment>
<feature type="transmembrane region" description="Helical" evidence="6">
    <location>
        <begin position="43"/>
        <end position="59"/>
    </location>
</feature>
<dbReference type="Pfam" id="PF02361">
    <property type="entry name" value="CbiQ"/>
    <property type="match status" value="1"/>
</dbReference>
<evidence type="ECO:0000256" key="2">
    <source>
        <dbReference type="ARBA" id="ARBA00022475"/>
    </source>
</evidence>
<protein>
    <submittedName>
        <fullName evidence="7">ABC-type cobalt transporter protein</fullName>
    </submittedName>
</protein>
<organism evidence="7 8">
    <name type="scientific">Ruminiclostridium cellobioparum subsp. termitidis CT1112</name>
    <dbReference type="NCBI Taxonomy" id="1195236"/>
    <lineage>
        <taxon>Bacteria</taxon>
        <taxon>Bacillati</taxon>
        <taxon>Bacillota</taxon>
        <taxon>Clostridia</taxon>
        <taxon>Eubacteriales</taxon>
        <taxon>Oscillospiraceae</taxon>
        <taxon>Ruminiclostridium</taxon>
    </lineage>
</organism>